<evidence type="ECO:0000256" key="1">
    <source>
        <dbReference type="ARBA" id="ARBA00022448"/>
    </source>
</evidence>
<evidence type="ECO:0000313" key="5">
    <source>
        <dbReference type="EMBL" id="TDD18717.1"/>
    </source>
</evidence>
<keyword evidence="1" id="KW-0813">Transport</keyword>
<dbReference type="PROSITE" id="PS50893">
    <property type="entry name" value="ABC_TRANSPORTER_2"/>
    <property type="match status" value="1"/>
</dbReference>
<evidence type="ECO:0000313" key="6">
    <source>
        <dbReference type="Proteomes" id="UP000294543"/>
    </source>
</evidence>
<dbReference type="GO" id="GO:0016887">
    <property type="term" value="F:ATP hydrolysis activity"/>
    <property type="evidence" value="ECO:0007669"/>
    <property type="project" value="InterPro"/>
</dbReference>
<keyword evidence="2" id="KW-1278">Translocase</keyword>
<dbReference type="PROSITE" id="PS00211">
    <property type="entry name" value="ABC_TRANSPORTER_1"/>
    <property type="match status" value="1"/>
</dbReference>
<sequence length="359" mass="37827">MAACQPRPAAGAAGAGGSRGHPGVRPGSERHAARRRRGPCQWRERRPYPARAAGAGVPADRGGRGGQRGDRLRRAGGPARDPAHRRAGPSAPAPGQRAAGGGLPGVGRHRRPAAAGPGHAADRGDHGLRRHACLPAAGALVPKEHAVIVIDDVRVRIDGAVLIDGVDLTVPPGRNEQSVHALRPQALARRIAYVPQDTALSFPFTAYQVTLMGRHAHVGRFALEGRADHRAAEQAMAATGTTWLADRNVATLSGGERQLVLLAKALAQDAQVLLADEPVSALDLRHRLAVLRLLRACADAGRAVLDLILLLDEPTSRRADEPTSRRADEPRRHLLSAAQPGAMPSWTVRTMNALPPASS</sequence>
<dbReference type="OrthoDB" id="4318785at2"/>
<dbReference type="EMBL" id="SMKP01000067">
    <property type="protein sequence ID" value="TDD18717.1"/>
    <property type="molecule type" value="Genomic_DNA"/>
</dbReference>
<feature type="region of interest" description="Disordered" evidence="3">
    <location>
        <begin position="1"/>
        <end position="126"/>
    </location>
</feature>
<name>A0A4R4WMB3_9ACTN</name>
<feature type="compositionally biased region" description="Low complexity" evidence="3">
    <location>
        <begin position="1"/>
        <end position="12"/>
    </location>
</feature>
<dbReference type="AlphaFoldDB" id="A0A4R4WMB3"/>
<dbReference type="Pfam" id="PF00005">
    <property type="entry name" value="ABC_tran"/>
    <property type="match status" value="1"/>
</dbReference>
<feature type="compositionally biased region" description="Basic and acidic residues" evidence="3">
    <location>
        <begin position="316"/>
        <end position="332"/>
    </location>
</feature>
<feature type="compositionally biased region" description="Basic and acidic residues" evidence="3">
    <location>
        <begin position="61"/>
        <end position="73"/>
    </location>
</feature>
<keyword evidence="6" id="KW-1185">Reference proteome</keyword>
<feature type="compositionally biased region" description="Low complexity" evidence="3">
    <location>
        <begin position="88"/>
        <end position="97"/>
    </location>
</feature>
<proteinExistence type="predicted"/>
<comment type="caution">
    <text evidence="5">The sequence shown here is derived from an EMBL/GenBank/DDBJ whole genome shotgun (WGS) entry which is preliminary data.</text>
</comment>
<keyword evidence="5" id="KW-0547">Nucleotide-binding</keyword>
<feature type="compositionally biased region" description="Low complexity" evidence="3">
    <location>
        <begin position="49"/>
        <end position="60"/>
    </location>
</feature>
<feature type="domain" description="ABC transporter" evidence="4">
    <location>
        <begin position="103"/>
        <end position="351"/>
    </location>
</feature>
<feature type="region of interest" description="Disordered" evidence="3">
    <location>
        <begin position="316"/>
        <end position="345"/>
    </location>
</feature>
<accession>A0A4R4WMB3</accession>
<dbReference type="InterPro" id="IPR003439">
    <property type="entry name" value="ABC_transporter-like_ATP-bd"/>
</dbReference>
<gene>
    <name evidence="5" type="ORF">E1294_23470</name>
</gene>
<evidence type="ECO:0000256" key="3">
    <source>
        <dbReference type="SAM" id="MobiDB-lite"/>
    </source>
</evidence>
<dbReference type="InterPro" id="IPR017871">
    <property type="entry name" value="ABC_transporter-like_CS"/>
</dbReference>
<dbReference type="InterPro" id="IPR027417">
    <property type="entry name" value="P-loop_NTPase"/>
</dbReference>
<dbReference type="PANTHER" id="PTHR42794">
    <property type="entry name" value="HEMIN IMPORT ATP-BINDING PROTEIN HMUV"/>
    <property type="match status" value="1"/>
</dbReference>
<evidence type="ECO:0000259" key="4">
    <source>
        <dbReference type="PROSITE" id="PS50893"/>
    </source>
</evidence>
<dbReference type="Gene3D" id="3.40.50.300">
    <property type="entry name" value="P-loop containing nucleotide triphosphate hydrolases"/>
    <property type="match status" value="1"/>
</dbReference>
<dbReference type="PANTHER" id="PTHR42794:SF1">
    <property type="entry name" value="HEMIN IMPORT ATP-BINDING PROTEIN HMUV"/>
    <property type="match status" value="1"/>
</dbReference>
<protein>
    <submittedName>
        <fullName evidence="5">ABC transporter ATP-binding protein</fullName>
    </submittedName>
</protein>
<reference evidence="5 6" key="1">
    <citation type="submission" date="2019-03" db="EMBL/GenBank/DDBJ databases">
        <title>Draft genome sequences of novel Actinobacteria.</title>
        <authorList>
            <person name="Sahin N."/>
            <person name="Ay H."/>
            <person name="Saygin H."/>
        </authorList>
    </citation>
    <scope>NUCLEOTIDE SEQUENCE [LARGE SCALE GENOMIC DNA]</scope>
    <source>
        <strain evidence="5 6">KC712</strain>
    </source>
</reference>
<dbReference type="GO" id="GO:0005524">
    <property type="term" value="F:ATP binding"/>
    <property type="evidence" value="ECO:0007669"/>
    <property type="project" value="UniProtKB-KW"/>
</dbReference>
<dbReference type="SUPFAM" id="SSF52540">
    <property type="entry name" value="P-loop containing nucleoside triphosphate hydrolases"/>
    <property type="match status" value="1"/>
</dbReference>
<keyword evidence="5" id="KW-0067">ATP-binding</keyword>
<dbReference type="Proteomes" id="UP000294543">
    <property type="component" value="Unassembled WGS sequence"/>
</dbReference>
<organism evidence="5 6">
    <name type="scientific">Nonomuraea diastatica</name>
    <dbReference type="NCBI Taxonomy" id="1848329"/>
    <lineage>
        <taxon>Bacteria</taxon>
        <taxon>Bacillati</taxon>
        <taxon>Actinomycetota</taxon>
        <taxon>Actinomycetes</taxon>
        <taxon>Streptosporangiales</taxon>
        <taxon>Streptosporangiaceae</taxon>
        <taxon>Nonomuraea</taxon>
    </lineage>
</organism>
<evidence type="ECO:0000256" key="2">
    <source>
        <dbReference type="ARBA" id="ARBA00022967"/>
    </source>
</evidence>